<organism evidence="3 4">
    <name type="scientific">Candolleomyces eurysporus</name>
    <dbReference type="NCBI Taxonomy" id="2828524"/>
    <lineage>
        <taxon>Eukaryota</taxon>
        <taxon>Fungi</taxon>
        <taxon>Dikarya</taxon>
        <taxon>Basidiomycota</taxon>
        <taxon>Agaricomycotina</taxon>
        <taxon>Agaricomycetes</taxon>
        <taxon>Agaricomycetidae</taxon>
        <taxon>Agaricales</taxon>
        <taxon>Agaricineae</taxon>
        <taxon>Psathyrellaceae</taxon>
        <taxon>Candolleomyces</taxon>
    </lineage>
</organism>
<feature type="non-terminal residue" evidence="3">
    <location>
        <position position="1"/>
    </location>
</feature>
<comment type="caution">
    <text evidence="3">The sequence shown here is derived from an EMBL/GenBank/DDBJ whole genome shotgun (WGS) entry which is preliminary data.</text>
</comment>
<name>A0A9W8IZ07_9AGAR</name>
<proteinExistence type="predicted"/>
<sequence length="690" mass="77502">MFRPDGGVFQFINAFFGKEVAKVSSEAWSCTKEVEKFDYERRDGFVVSLVDTRGLNSYDKDSQDVKRDIQILQMMSDFLDVQHDRTTSFSGTVLLHSITTPSPLPQDSDKIMRMFKTLCGDDQLKNVVVVTTRWDESYYDEEALREAEAAEQLLLESPGFLRDLNDGGVRFLRTGHFDDNLLGLETGGVKTQDHAAKGRVIQERCFEADGKHTQEQEAEGTVIQGHDACPELDGVAPANELKPLKQDPGGWVGHDLEDLQSATNIESERIGTNEDTQRIDRRETLLGEVCTQWKAREDRQKSLIADQFLSFGAKQEQELKSRHCEILEAHGKLSSHVSAELKQALETSQKERDELKAGWQSLRERELKLNDGLQEARQKASELQTDKFLVQQIASLKKELEESHTCKTSQLETELELTRVREALKESREKLDLEVQESACLRKQAQAKATESEHHRQQITSLEKDLAEWNKKSNDQARELTHMEKQLQDQTTNSKISTDQIVSLQPQLEEWKKVSEKQAQESTSLSSQVTKGKLLAQRLQTAMEWWKQESGRLQSQVQRLASGGEISKGKIEAGAELIPEWPTRTPVHQHSIPTPPTSPYPAGTLPNQYQTPSPAMGFSPYNQSASPTTQGFSTYNQPAPATMGFSNYNQHQAASPSFSTYNLPQTCPPPSGNSYGGGTTYTPGWPTGNN</sequence>
<evidence type="ECO:0000313" key="4">
    <source>
        <dbReference type="Proteomes" id="UP001140091"/>
    </source>
</evidence>
<feature type="region of interest" description="Disordered" evidence="2">
    <location>
        <begin position="665"/>
        <end position="690"/>
    </location>
</feature>
<dbReference type="EMBL" id="JANBPK010001093">
    <property type="protein sequence ID" value="KAJ2925976.1"/>
    <property type="molecule type" value="Genomic_DNA"/>
</dbReference>
<dbReference type="SUPFAM" id="SSF52540">
    <property type="entry name" value="P-loop containing nucleoside triphosphate hydrolases"/>
    <property type="match status" value="1"/>
</dbReference>
<evidence type="ECO:0000256" key="1">
    <source>
        <dbReference type="SAM" id="Coils"/>
    </source>
</evidence>
<dbReference type="AlphaFoldDB" id="A0A9W8IZ07"/>
<keyword evidence="1" id="KW-0175">Coiled coil</keyword>
<dbReference type="InterPro" id="IPR027417">
    <property type="entry name" value="P-loop_NTPase"/>
</dbReference>
<feature type="compositionally biased region" description="Low complexity" evidence="2">
    <location>
        <begin position="680"/>
        <end position="690"/>
    </location>
</feature>
<gene>
    <name evidence="3" type="ORF">H1R20_g11113</name>
</gene>
<protein>
    <recommendedName>
        <fullName evidence="5">AIG1-type G domain-containing protein</fullName>
    </recommendedName>
</protein>
<evidence type="ECO:0000256" key="2">
    <source>
        <dbReference type="SAM" id="MobiDB-lite"/>
    </source>
</evidence>
<reference evidence="3" key="1">
    <citation type="submission" date="2022-06" db="EMBL/GenBank/DDBJ databases">
        <title>Genome Sequence of Candolleomyces eurysporus.</title>
        <authorList>
            <person name="Buettner E."/>
        </authorList>
    </citation>
    <scope>NUCLEOTIDE SEQUENCE</scope>
    <source>
        <strain evidence="3">VTCC 930004</strain>
    </source>
</reference>
<evidence type="ECO:0000313" key="3">
    <source>
        <dbReference type="EMBL" id="KAJ2925976.1"/>
    </source>
</evidence>
<dbReference type="Gene3D" id="3.40.50.300">
    <property type="entry name" value="P-loop containing nucleotide triphosphate hydrolases"/>
    <property type="match status" value="1"/>
</dbReference>
<evidence type="ECO:0008006" key="5">
    <source>
        <dbReference type="Google" id="ProtNLM"/>
    </source>
</evidence>
<dbReference type="OrthoDB" id="3785626at2759"/>
<accession>A0A9W8IZ07</accession>
<feature type="coiled-coil region" evidence="1">
    <location>
        <begin position="417"/>
        <end position="490"/>
    </location>
</feature>
<dbReference type="Proteomes" id="UP001140091">
    <property type="component" value="Unassembled WGS sequence"/>
</dbReference>
<keyword evidence="4" id="KW-1185">Reference proteome</keyword>